<reference evidence="2 3" key="1">
    <citation type="submission" date="2020-12" db="EMBL/GenBank/DDBJ databases">
        <title>Genome public.</title>
        <authorList>
            <person name="Sun Q."/>
        </authorList>
    </citation>
    <scope>NUCLEOTIDE SEQUENCE [LARGE SCALE GENOMIC DNA]</scope>
    <source>
        <strain evidence="2 3">CCM 8864</strain>
    </source>
</reference>
<feature type="domain" description="Carrier" evidence="1">
    <location>
        <begin position="3"/>
        <end position="76"/>
    </location>
</feature>
<dbReference type="PROSITE" id="PS50075">
    <property type="entry name" value="CARRIER"/>
    <property type="match status" value="1"/>
</dbReference>
<protein>
    <submittedName>
        <fullName evidence="2">Isochorismatase</fullName>
    </submittedName>
</protein>
<evidence type="ECO:0000313" key="2">
    <source>
        <dbReference type="EMBL" id="MBI8999480.1"/>
    </source>
</evidence>
<keyword evidence="3" id="KW-1185">Reference proteome</keyword>
<dbReference type="EMBL" id="JAEIOT010000004">
    <property type="protein sequence ID" value="MBI8999480.1"/>
    <property type="molecule type" value="Genomic_DNA"/>
</dbReference>
<dbReference type="InterPro" id="IPR036736">
    <property type="entry name" value="ACP-like_sf"/>
</dbReference>
<proteinExistence type="predicted"/>
<dbReference type="SUPFAM" id="SSF47336">
    <property type="entry name" value="ACP-like"/>
    <property type="match status" value="1"/>
</dbReference>
<dbReference type="RefSeq" id="WP_198734942.1">
    <property type="nucleotide sequence ID" value="NZ_JAEIOT010000004.1"/>
</dbReference>
<organism evidence="2 3">
    <name type="scientific">Corynebacterium marambiense</name>
    <dbReference type="NCBI Taxonomy" id="2765364"/>
    <lineage>
        <taxon>Bacteria</taxon>
        <taxon>Bacillati</taxon>
        <taxon>Actinomycetota</taxon>
        <taxon>Actinomycetes</taxon>
        <taxon>Mycobacteriales</taxon>
        <taxon>Corynebacteriaceae</taxon>
        <taxon>Corynebacterium</taxon>
    </lineage>
</organism>
<gene>
    <name evidence="2" type="ORF">JDV76_00570</name>
</gene>
<accession>A0ABS0VV39</accession>
<dbReference type="Gene3D" id="1.10.1200.10">
    <property type="entry name" value="ACP-like"/>
    <property type="match status" value="1"/>
</dbReference>
<dbReference type="InterPro" id="IPR009081">
    <property type="entry name" value="PP-bd_ACP"/>
</dbReference>
<comment type="caution">
    <text evidence="2">The sequence shown here is derived from an EMBL/GenBank/DDBJ whole genome shotgun (WGS) entry which is preliminary data.</text>
</comment>
<sequence>MSDTPALTGTRIIEDTADILGITPDTLDPHAPLVEQGLDSLRAVTLVETWRADGATVDFHEIMSLQTLDEWITALT</sequence>
<name>A0ABS0VV39_9CORY</name>
<evidence type="ECO:0000313" key="3">
    <source>
        <dbReference type="Proteomes" id="UP000625574"/>
    </source>
</evidence>
<dbReference type="Proteomes" id="UP000625574">
    <property type="component" value="Unassembled WGS sequence"/>
</dbReference>
<evidence type="ECO:0000259" key="1">
    <source>
        <dbReference type="PROSITE" id="PS50075"/>
    </source>
</evidence>
<dbReference type="Pfam" id="PF00550">
    <property type="entry name" value="PP-binding"/>
    <property type="match status" value="1"/>
</dbReference>